<dbReference type="SMART" id="SM00490">
    <property type="entry name" value="HELICc"/>
    <property type="match status" value="1"/>
</dbReference>
<evidence type="ECO:0000256" key="8">
    <source>
        <dbReference type="SAM" id="MobiDB-lite"/>
    </source>
</evidence>
<accession>A0AAD0PVM8</accession>
<evidence type="ECO:0000313" key="12">
    <source>
        <dbReference type="Proteomes" id="UP000006426"/>
    </source>
</evidence>
<reference evidence="11 12" key="1">
    <citation type="journal article" date="2011" name="PLoS Pathog.">
        <title>Dynamic evolution of pathogenicity revealed by sequencing and comparative genomics of 19 Pseudomonas syringae isolates.</title>
        <authorList>
            <person name="Baltrus D.A."/>
            <person name="Nishimura M.T."/>
            <person name="Romanchuk A."/>
            <person name="Chang J.H."/>
            <person name="Mukhtar M.S."/>
            <person name="Cherkis K."/>
            <person name="Roach J."/>
            <person name="Grant S.R."/>
            <person name="Jones C.D."/>
            <person name="Dangl J.L."/>
        </authorList>
    </citation>
    <scope>NUCLEOTIDE SEQUENCE [LARGE SCALE GENOMIC DNA]</scope>
    <source>
        <strain evidence="11 12">M301315</strain>
    </source>
</reference>
<dbReference type="Pfam" id="PF00271">
    <property type="entry name" value="Helicase_C"/>
    <property type="match status" value="1"/>
</dbReference>
<dbReference type="Gene3D" id="3.40.50.300">
    <property type="entry name" value="P-loop containing nucleotide triphosphate hydrolases"/>
    <property type="match status" value="2"/>
</dbReference>
<feature type="region of interest" description="Disordered" evidence="8">
    <location>
        <begin position="752"/>
        <end position="777"/>
    </location>
</feature>
<protein>
    <submittedName>
        <fullName evidence="11">ATP-dependent DNA helicase RecG</fullName>
    </submittedName>
</protein>
<evidence type="ECO:0000259" key="9">
    <source>
        <dbReference type="PROSITE" id="PS51192"/>
    </source>
</evidence>
<evidence type="ECO:0000256" key="1">
    <source>
        <dbReference type="ARBA" id="ARBA00022741"/>
    </source>
</evidence>
<keyword evidence="6" id="KW-0238">DNA-binding</keyword>
<dbReference type="PANTHER" id="PTHR47964">
    <property type="entry name" value="ATP-DEPENDENT DNA HELICASE HOMOLOG RECG, CHLOROPLASTIC"/>
    <property type="match status" value="1"/>
</dbReference>
<dbReference type="SMART" id="SM00487">
    <property type="entry name" value="DEXDc"/>
    <property type="match status" value="1"/>
</dbReference>
<evidence type="ECO:0000256" key="6">
    <source>
        <dbReference type="ARBA" id="ARBA00023125"/>
    </source>
</evidence>
<keyword evidence="11" id="KW-0614">Plasmid</keyword>
<keyword evidence="1" id="KW-0547">Nucleotide-binding</keyword>
<dbReference type="GO" id="GO:0005524">
    <property type="term" value="F:ATP binding"/>
    <property type="evidence" value="ECO:0007669"/>
    <property type="project" value="UniProtKB-KW"/>
</dbReference>
<feature type="domain" description="Helicase C-terminal" evidence="10">
    <location>
        <begin position="548"/>
        <end position="716"/>
    </location>
</feature>
<gene>
    <name evidence="11" type="ORF">PLA107_029835</name>
</gene>
<dbReference type="InterPro" id="IPR047112">
    <property type="entry name" value="RecG/Mfd"/>
</dbReference>
<dbReference type="InterPro" id="IPR014001">
    <property type="entry name" value="Helicase_ATP-bd"/>
</dbReference>
<evidence type="ECO:0000313" key="11">
    <source>
        <dbReference type="EMBL" id="AXH59429.1"/>
    </source>
</evidence>
<dbReference type="PROSITE" id="PS51192">
    <property type="entry name" value="HELICASE_ATP_BIND_1"/>
    <property type="match status" value="1"/>
</dbReference>
<keyword evidence="7" id="KW-0234">DNA repair</keyword>
<dbReference type="InterPro" id="IPR027417">
    <property type="entry name" value="P-loop_NTPase"/>
</dbReference>
<geneLocation type="plasmid" evidence="12">
    <name>pmppla107</name>
</geneLocation>
<dbReference type="InterPro" id="IPR011545">
    <property type="entry name" value="DEAD/DEAH_box_helicase_dom"/>
</dbReference>
<feature type="domain" description="Helicase ATP-binding" evidence="9">
    <location>
        <begin position="292"/>
        <end position="441"/>
    </location>
</feature>
<dbReference type="GO" id="GO:0006281">
    <property type="term" value="P:DNA repair"/>
    <property type="evidence" value="ECO:0007669"/>
    <property type="project" value="UniProtKB-KW"/>
</dbReference>
<dbReference type="InterPro" id="IPR001650">
    <property type="entry name" value="Helicase_C-like"/>
</dbReference>
<evidence type="ECO:0000256" key="4">
    <source>
        <dbReference type="ARBA" id="ARBA00022806"/>
    </source>
</evidence>
<evidence type="ECO:0000256" key="5">
    <source>
        <dbReference type="ARBA" id="ARBA00022840"/>
    </source>
</evidence>
<evidence type="ECO:0000256" key="2">
    <source>
        <dbReference type="ARBA" id="ARBA00022763"/>
    </source>
</evidence>
<evidence type="ECO:0000259" key="10">
    <source>
        <dbReference type="PROSITE" id="PS51194"/>
    </source>
</evidence>
<keyword evidence="5" id="KW-0067">ATP-binding</keyword>
<dbReference type="PANTHER" id="PTHR47964:SF1">
    <property type="entry name" value="ATP-DEPENDENT DNA HELICASE HOMOLOG RECG, CHLOROPLASTIC"/>
    <property type="match status" value="1"/>
</dbReference>
<keyword evidence="4 11" id="KW-0347">Helicase</keyword>
<dbReference type="Pfam" id="PF00270">
    <property type="entry name" value="DEAD"/>
    <property type="match status" value="1"/>
</dbReference>
<dbReference type="PROSITE" id="PS51194">
    <property type="entry name" value="HELICASE_CTER"/>
    <property type="match status" value="1"/>
</dbReference>
<sequence length="777" mass="86334">MSDVFTSRTMTDLGKIGIEDPWALLLNVPKHYDDFTVPLKSVPAIMRLEPGTSFYASLKLVSVATSAEIDAQKKANGQPAREGTGEYVNIELTDGMRSLKAMVFGRVKPWEMIRKEAIGQIIHVSGKIGLDKRNPQYKTIKNLEIVPSSDRNRIVSRYNGKDGVITGNRVADLTKTSLLHFADEAVDQILNSMGVPEQIVMQHCRIPFNDLKHLLMTLHIPRTPQDLERAMLSARRMNAYYGIRKAQNATTRKPVPESAIPVDRDLIRQLVEQHPFTPTKDQRQAIWDIICDLANDVPMDRLLSADVGNGKTMAYGIPAAYAASNGKNVVILLPTEPLAGQVEKNIRTWYPQINVHLVTAGFTQSVEQGSVLVGTTAILAWLEKHPEWKVDFAVTDEQQKMGTVQRESLNNLGTHILEATATPIPRTMAQALFGNKKITLIDDCPVVKKISTKLVGNTLAEKRTAMDILYQTVADGGRVAVIYPLVAEKMAYVYHAKVETQKEAEKIGSVFKKLNFQVKSIKSAADSDEIVSELSKSVCDGFLIELHGEEQAHTRLLKRFERALGEHCRVLEFLGERMDEDLALKNKKTIIQGAEKWEKIKPNRVAVIHGRSKRDEKVEIIDLMNRGDADVLLATTLIEIGIDIADLRALAVIDADYLGAYTLHQLRGRVARNGGEGAFVMMASAPLDELDDKALDRLNLLVKFTRGSDIALHDMEQRGFGNLDAGGKAQKGFDDGLFAQLKLSPKEMDSFLSDLKQEMTNQTRPDKHRQTAAAPSP</sequence>
<keyword evidence="3" id="KW-0378">Hydrolase</keyword>
<dbReference type="EMBL" id="CP031226">
    <property type="protein sequence ID" value="AXH59429.1"/>
    <property type="molecule type" value="Genomic_DNA"/>
</dbReference>
<dbReference type="SUPFAM" id="SSF52540">
    <property type="entry name" value="P-loop containing nucleoside triphosphate hydrolases"/>
    <property type="match status" value="2"/>
</dbReference>
<dbReference type="Proteomes" id="UP000006426">
    <property type="component" value="Plasmid pmppla107"/>
</dbReference>
<dbReference type="RefSeq" id="WP_005742393.1">
    <property type="nucleotide sequence ID" value="NZ_CP031226.1"/>
</dbReference>
<organism evidence="11 12">
    <name type="scientific">Pseudomonas amygdali pv. lachrymans str. M301315</name>
    <dbReference type="NCBI Taxonomy" id="629260"/>
    <lineage>
        <taxon>Bacteria</taxon>
        <taxon>Pseudomonadati</taxon>
        <taxon>Pseudomonadota</taxon>
        <taxon>Gammaproteobacteria</taxon>
        <taxon>Pseudomonadales</taxon>
        <taxon>Pseudomonadaceae</taxon>
        <taxon>Pseudomonas</taxon>
        <taxon>Pseudomonas amygdali</taxon>
    </lineage>
</organism>
<dbReference type="GO" id="GO:0003678">
    <property type="term" value="F:DNA helicase activity"/>
    <property type="evidence" value="ECO:0007669"/>
    <property type="project" value="TreeGrafter"/>
</dbReference>
<dbReference type="GO" id="GO:0016787">
    <property type="term" value="F:hydrolase activity"/>
    <property type="evidence" value="ECO:0007669"/>
    <property type="project" value="UniProtKB-KW"/>
</dbReference>
<dbReference type="CDD" id="cd17918">
    <property type="entry name" value="DEXHc_RecG"/>
    <property type="match status" value="1"/>
</dbReference>
<evidence type="ECO:0000256" key="7">
    <source>
        <dbReference type="ARBA" id="ARBA00023204"/>
    </source>
</evidence>
<dbReference type="GeneID" id="39474354"/>
<dbReference type="AlphaFoldDB" id="A0AAD0PVM8"/>
<keyword evidence="2" id="KW-0227">DNA damage</keyword>
<name>A0AAD0PVM8_PSEAV</name>
<proteinExistence type="predicted"/>
<evidence type="ECO:0000256" key="3">
    <source>
        <dbReference type="ARBA" id="ARBA00022801"/>
    </source>
</evidence>
<dbReference type="GO" id="GO:0003677">
    <property type="term" value="F:DNA binding"/>
    <property type="evidence" value="ECO:0007669"/>
    <property type="project" value="UniProtKB-KW"/>
</dbReference>